<dbReference type="PROSITE" id="PS00636">
    <property type="entry name" value="DNAJ_1"/>
    <property type="match status" value="1"/>
</dbReference>
<protein>
    <recommendedName>
        <fullName evidence="2">J domain-containing protein</fullName>
    </recommendedName>
</protein>
<name>A0ABR2CZB9_9ROSI</name>
<dbReference type="InterPro" id="IPR018253">
    <property type="entry name" value="DnaJ_domain_CS"/>
</dbReference>
<comment type="caution">
    <text evidence="3">The sequence shown here is derived from an EMBL/GenBank/DDBJ whole genome shotgun (WGS) entry which is preliminary data.</text>
</comment>
<dbReference type="InterPro" id="IPR036869">
    <property type="entry name" value="J_dom_sf"/>
</dbReference>
<dbReference type="PRINTS" id="PR00625">
    <property type="entry name" value="JDOMAIN"/>
</dbReference>
<dbReference type="Gene3D" id="1.10.287.110">
    <property type="entry name" value="DnaJ domain"/>
    <property type="match status" value="1"/>
</dbReference>
<dbReference type="SMART" id="SM00271">
    <property type="entry name" value="DnaJ"/>
    <property type="match status" value="1"/>
</dbReference>
<dbReference type="Pfam" id="PF00226">
    <property type="entry name" value="DnaJ"/>
    <property type="match status" value="1"/>
</dbReference>
<feature type="domain" description="J" evidence="2">
    <location>
        <begin position="10"/>
        <end position="79"/>
    </location>
</feature>
<dbReference type="SUPFAM" id="SSF46565">
    <property type="entry name" value="Chaperone J-domain"/>
    <property type="match status" value="1"/>
</dbReference>
<evidence type="ECO:0000313" key="4">
    <source>
        <dbReference type="Proteomes" id="UP001472677"/>
    </source>
</evidence>
<evidence type="ECO:0000259" key="2">
    <source>
        <dbReference type="PROSITE" id="PS50076"/>
    </source>
</evidence>
<dbReference type="EMBL" id="JBBPBM010000039">
    <property type="protein sequence ID" value="KAK8526264.1"/>
    <property type="molecule type" value="Genomic_DNA"/>
</dbReference>
<keyword evidence="4" id="KW-1185">Reference proteome</keyword>
<dbReference type="PANTHER" id="PTHR44743:SF10">
    <property type="entry name" value="J DOMAIN-CONTAINING PROTEIN"/>
    <property type="match status" value="1"/>
</dbReference>
<sequence>MMEAERGLPSYYSVLGVKVDASIQDIKRAYRKLAMQWHPDRWTRTPSLLSEVKHKFQQIQEAYSVLSDQRKRTLYDAGLYDPEDEEDEGLSDFMAEMLSLMAQTREEEKVCSLEELQKMLMDMAQEFQSPPWFCGPVQEPGNSKSDGHSHTAATVFFAIAAVAYPVRGLESRKLDDSTLPGDQGIKCTPSCVQPSPPPPSPPPPCPPPPSPPVLPPPTPKKPPTQYCPPPPSPPSFIYITGPPGSLYPIDQTYGAANRKFEVGLVGLVCGLLVFLAF</sequence>
<dbReference type="PROSITE" id="PS50076">
    <property type="entry name" value="DNAJ_2"/>
    <property type="match status" value="1"/>
</dbReference>
<organism evidence="3 4">
    <name type="scientific">Hibiscus sabdariffa</name>
    <name type="common">roselle</name>
    <dbReference type="NCBI Taxonomy" id="183260"/>
    <lineage>
        <taxon>Eukaryota</taxon>
        <taxon>Viridiplantae</taxon>
        <taxon>Streptophyta</taxon>
        <taxon>Embryophyta</taxon>
        <taxon>Tracheophyta</taxon>
        <taxon>Spermatophyta</taxon>
        <taxon>Magnoliopsida</taxon>
        <taxon>eudicotyledons</taxon>
        <taxon>Gunneridae</taxon>
        <taxon>Pentapetalae</taxon>
        <taxon>rosids</taxon>
        <taxon>malvids</taxon>
        <taxon>Malvales</taxon>
        <taxon>Malvaceae</taxon>
        <taxon>Malvoideae</taxon>
        <taxon>Hibiscus</taxon>
    </lineage>
</organism>
<evidence type="ECO:0000313" key="3">
    <source>
        <dbReference type="EMBL" id="KAK8526264.1"/>
    </source>
</evidence>
<reference evidence="3 4" key="1">
    <citation type="journal article" date="2024" name="G3 (Bethesda)">
        <title>Genome assembly of Hibiscus sabdariffa L. provides insights into metabolisms of medicinal natural products.</title>
        <authorList>
            <person name="Kim T."/>
        </authorList>
    </citation>
    <scope>NUCLEOTIDE SEQUENCE [LARGE SCALE GENOMIC DNA]</scope>
    <source>
        <strain evidence="3">TK-2024</strain>
        <tissue evidence="3">Old leaves</tissue>
    </source>
</reference>
<feature type="compositionally biased region" description="Pro residues" evidence="1">
    <location>
        <begin position="194"/>
        <end position="231"/>
    </location>
</feature>
<proteinExistence type="predicted"/>
<evidence type="ECO:0000256" key="1">
    <source>
        <dbReference type="SAM" id="MobiDB-lite"/>
    </source>
</evidence>
<dbReference type="PANTHER" id="PTHR44743">
    <property type="entry name" value="PUTATIVE, EXPRESSED-RELATED"/>
    <property type="match status" value="1"/>
</dbReference>
<dbReference type="InterPro" id="IPR001623">
    <property type="entry name" value="DnaJ_domain"/>
</dbReference>
<feature type="region of interest" description="Disordered" evidence="1">
    <location>
        <begin position="174"/>
        <end position="231"/>
    </location>
</feature>
<dbReference type="Proteomes" id="UP001472677">
    <property type="component" value="Unassembled WGS sequence"/>
</dbReference>
<dbReference type="CDD" id="cd06257">
    <property type="entry name" value="DnaJ"/>
    <property type="match status" value="1"/>
</dbReference>
<gene>
    <name evidence="3" type="ORF">V6N12_020742</name>
</gene>
<accession>A0ABR2CZB9</accession>